<name>A0AAU8LV01_9BACT</name>
<evidence type="ECO:0000313" key="1">
    <source>
        <dbReference type="EMBL" id="XCN72834.1"/>
    </source>
</evidence>
<accession>A0AAU8LV01</accession>
<proteinExistence type="predicted"/>
<sequence length="130" mass="15315">MDLEDEFPMDEDEVIELVRNIIKKASEDPDSVELAVPLEELQRMLDQTLKIKRRRDLAKEREKQARKKEQAAWEEFCRALQAALEHGKKCGIDERQTRMLFSGKIKIANRIFSRIPDQGNILHIQRKDKD</sequence>
<dbReference type="AlphaFoldDB" id="A0AAU8LV01"/>
<reference evidence="1" key="2">
    <citation type="submission" date="2024-06" db="EMBL/GenBank/DDBJ databases">
        <authorList>
            <person name="Plum-Jensen L.E."/>
            <person name="Schramm A."/>
            <person name="Marshall I.P.G."/>
        </authorList>
    </citation>
    <scope>NUCLEOTIDE SEQUENCE</scope>
    <source>
        <strain evidence="1">Rat1</strain>
    </source>
</reference>
<protein>
    <submittedName>
        <fullName evidence="1">Uncharacterized protein</fullName>
    </submittedName>
</protein>
<organism evidence="1">
    <name type="scientific">Candidatus Electrothrix aestuarii</name>
    <dbReference type="NCBI Taxonomy" id="3062594"/>
    <lineage>
        <taxon>Bacteria</taxon>
        <taxon>Pseudomonadati</taxon>
        <taxon>Thermodesulfobacteriota</taxon>
        <taxon>Desulfobulbia</taxon>
        <taxon>Desulfobulbales</taxon>
        <taxon>Desulfobulbaceae</taxon>
        <taxon>Candidatus Electrothrix</taxon>
    </lineage>
</organism>
<reference evidence="1" key="1">
    <citation type="journal article" date="2024" name="Syst. Appl. Microbiol.">
        <title>First single-strain enrichments of Electrothrix cable bacteria, description of E. aestuarii sp. nov. and E. rattekaaiensis sp. nov., and proposal of a cable bacteria taxonomy following the rules of the SeqCode.</title>
        <authorList>
            <person name="Plum-Jensen L.E."/>
            <person name="Schramm A."/>
            <person name="Marshall I.P.G."/>
        </authorList>
    </citation>
    <scope>NUCLEOTIDE SEQUENCE</scope>
    <source>
        <strain evidence="1">Rat1</strain>
    </source>
</reference>
<dbReference type="EMBL" id="CP159373">
    <property type="protein sequence ID" value="XCN72834.1"/>
    <property type="molecule type" value="Genomic_DNA"/>
</dbReference>
<dbReference type="KEGG" id="eaj:Q3M24_21530"/>
<gene>
    <name evidence="1" type="ORF">Q3M24_21530</name>
</gene>